<evidence type="ECO:0000313" key="2">
    <source>
        <dbReference type="Proteomes" id="UP000197277"/>
    </source>
</evidence>
<dbReference type="AlphaFoldDB" id="A0A246FQ88"/>
<keyword evidence="2" id="KW-1185">Reference proteome</keyword>
<evidence type="ECO:0000313" key="1">
    <source>
        <dbReference type="EMBL" id="OWP64897.1"/>
    </source>
</evidence>
<accession>A0A246FQ88</accession>
<comment type="caution">
    <text evidence="1">The sequence shown here is derived from an EMBL/GenBank/DDBJ whole genome shotgun (WGS) entry which is preliminary data.</text>
</comment>
<sequence>MPVAKFRLCPNMHTDLTKRLYNDIVTELIEQRFYNAYLPEEDQKVFNKHYLEVDHSVATAADRKWHQQQSVRFQNKLFGDTTQFQTFYLNISPAKDLLDLADLPDQFTKLRPQSAVATLITELAPSMPQAALDSLNHVQSLMLPSEFQLCTARLVPTIGTRQRDNETKTLTLSKVVFSSARDQAILTFSWYCGPRCGFGEVLLVEQVAGRWQIKQAVQAWIS</sequence>
<organism evidence="1 2">
    <name type="scientific">Hymenobacter amundsenii</name>
    <dbReference type="NCBI Taxonomy" id="2006685"/>
    <lineage>
        <taxon>Bacteria</taxon>
        <taxon>Pseudomonadati</taxon>
        <taxon>Bacteroidota</taxon>
        <taxon>Cytophagia</taxon>
        <taxon>Cytophagales</taxon>
        <taxon>Hymenobacteraceae</taxon>
        <taxon>Hymenobacter</taxon>
    </lineage>
</organism>
<gene>
    <name evidence="1" type="ORF">CDA63_00635</name>
</gene>
<dbReference type="EMBL" id="NIRR01000001">
    <property type="protein sequence ID" value="OWP64897.1"/>
    <property type="molecule type" value="Genomic_DNA"/>
</dbReference>
<dbReference type="Proteomes" id="UP000197277">
    <property type="component" value="Unassembled WGS sequence"/>
</dbReference>
<protein>
    <submittedName>
        <fullName evidence="1">Uncharacterized protein</fullName>
    </submittedName>
</protein>
<proteinExistence type="predicted"/>
<name>A0A246FQ88_9BACT</name>
<reference evidence="1 2" key="1">
    <citation type="submission" date="2017-06" db="EMBL/GenBank/DDBJ databases">
        <title>Hymenobacter amundsenii sp. nov. isolated from regoliths in Antarctica.</title>
        <authorList>
            <person name="Sedlacek I."/>
            <person name="Kralova S."/>
            <person name="Pantucek R."/>
            <person name="Svec P."/>
            <person name="Holochova P."/>
            <person name="Stankova E."/>
            <person name="Vrbovska V."/>
            <person name="Busse H.-J."/>
        </authorList>
    </citation>
    <scope>NUCLEOTIDE SEQUENCE [LARGE SCALE GENOMIC DNA]</scope>
    <source>
        <strain evidence="1 2">CCM 8682</strain>
    </source>
</reference>